<feature type="region of interest" description="Disordered" evidence="1">
    <location>
        <begin position="1"/>
        <end position="30"/>
    </location>
</feature>
<proteinExistence type="predicted"/>
<gene>
    <name evidence="2" type="ORF">B0J15DRAFT_580598</name>
</gene>
<organism evidence="2 3">
    <name type="scientific">Fusarium solani</name>
    <name type="common">Filamentous fungus</name>
    <dbReference type="NCBI Taxonomy" id="169388"/>
    <lineage>
        <taxon>Eukaryota</taxon>
        <taxon>Fungi</taxon>
        <taxon>Dikarya</taxon>
        <taxon>Ascomycota</taxon>
        <taxon>Pezizomycotina</taxon>
        <taxon>Sordariomycetes</taxon>
        <taxon>Hypocreomycetidae</taxon>
        <taxon>Hypocreales</taxon>
        <taxon>Nectriaceae</taxon>
        <taxon>Fusarium</taxon>
        <taxon>Fusarium solani species complex</taxon>
    </lineage>
</organism>
<protein>
    <submittedName>
        <fullName evidence="2">Uncharacterized protein</fullName>
    </submittedName>
</protein>
<reference evidence="2" key="1">
    <citation type="journal article" date="2021" name="Nat. Commun.">
        <title>Genetic determinants of endophytism in the Arabidopsis root mycobiome.</title>
        <authorList>
            <person name="Mesny F."/>
            <person name="Miyauchi S."/>
            <person name="Thiergart T."/>
            <person name="Pickel B."/>
            <person name="Atanasova L."/>
            <person name="Karlsson M."/>
            <person name="Huettel B."/>
            <person name="Barry K.W."/>
            <person name="Haridas S."/>
            <person name="Chen C."/>
            <person name="Bauer D."/>
            <person name="Andreopoulos W."/>
            <person name="Pangilinan J."/>
            <person name="LaButti K."/>
            <person name="Riley R."/>
            <person name="Lipzen A."/>
            <person name="Clum A."/>
            <person name="Drula E."/>
            <person name="Henrissat B."/>
            <person name="Kohler A."/>
            <person name="Grigoriev I.V."/>
            <person name="Martin F.M."/>
            <person name="Hacquard S."/>
        </authorList>
    </citation>
    <scope>NUCLEOTIDE SEQUENCE</scope>
    <source>
        <strain evidence="2">FSSC 5 MPI-SDFR-AT-0091</strain>
    </source>
</reference>
<dbReference type="AlphaFoldDB" id="A0A9P9KQE0"/>
<evidence type="ECO:0000256" key="1">
    <source>
        <dbReference type="SAM" id="MobiDB-lite"/>
    </source>
</evidence>
<accession>A0A9P9KQE0</accession>
<evidence type="ECO:0000313" key="3">
    <source>
        <dbReference type="Proteomes" id="UP000736672"/>
    </source>
</evidence>
<name>A0A9P9KQE0_FUSSL</name>
<keyword evidence="3" id="KW-1185">Reference proteome</keyword>
<feature type="region of interest" description="Disordered" evidence="1">
    <location>
        <begin position="86"/>
        <end position="106"/>
    </location>
</feature>
<sequence>MRDSPPAQRQNADVMGGLAAHERGPTAASEATRLLPSAAAVASLPQPSFSPTNDPIRVRHQRPDVRFQHPQPLTACAALTTIARPNKDQQEPRRLAPWPGSINKTTSIPSRVALGVEQGPPSCPGHRCRTRQGQRLNRRHWMNGAPMSRPFRPLHSRKLVSRGVWVSALKRRVEIGDTILLCAGDQDEMSRDEEIEPPSKSRQRRKITALGQHGFCCAPCPCLLHRPSITLARLFSIGPLIHDRFSVGSLRFLSTHTVL</sequence>
<dbReference type="EMBL" id="JAGTJS010000006">
    <property type="protein sequence ID" value="KAH7266570.1"/>
    <property type="molecule type" value="Genomic_DNA"/>
</dbReference>
<dbReference type="Proteomes" id="UP000736672">
    <property type="component" value="Unassembled WGS sequence"/>
</dbReference>
<evidence type="ECO:0000313" key="2">
    <source>
        <dbReference type="EMBL" id="KAH7266570.1"/>
    </source>
</evidence>
<comment type="caution">
    <text evidence="2">The sequence shown here is derived from an EMBL/GenBank/DDBJ whole genome shotgun (WGS) entry which is preliminary data.</text>
</comment>